<dbReference type="PANTHER" id="PTHR46586:SF3">
    <property type="entry name" value="ANKYRIN REPEAT-CONTAINING PROTEIN"/>
    <property type="match status" value="1"/>
</dbReference>
<comment type="caution">
    <text evidence="1">The sequence shown here is derived from an EMBL/GenBank/DDBJ whole genome shotgun (WGS) entry which is preliminary data.</text>
</comment>
<reference evidence="1 2" key="1">
    <citation type="submission" date="2023-09" db="EMBL/GenBank/DDBJ databases">
        <title>Pangenome analysis of Batrachochytrium dendrobatidis and related Chytrids.</title>
        <authorList>
            <person name="Yacoub M.N."/>
            <person name="Stajich J.E."/>
            <person name="James T.Y."/>
        </authorList>
    </citation>
    <scope>NUCLEOTIDE SEQUENCE [LARGE SCALE GENOMIC DNA]</scope>
    <source>
        <strain evidence="1 2">JEL0888</strain>
    </source>
</reference>
<dbReference type="Proteomes" id="UP001527925">
    <property type="component" value="Unassembled WGS sequence"/>
</dbReference>
<evidence type="ECO:0000313" key="1">
    <source>
        <dbReference type="EMBL" id="KAL2915900.1"/>
    </source>
</evidence>
<name>A0ABR4N8Q6_9FUNG</name>
<gene>
    <name evidence="1" type="ORF">HK105_204603</name>
</gene>
<keyword evidence="2" id="KW-1185">Reference proteome</keyword>
<dbReference type="InterPro" id="IPR052050">
    <property type="entry name" value="SecEffector_AnkRepeat"/>
</dbReference>
<sequence>MVMDAAGMLTALANGRLPRLVLRRLSYGAKVQLWADACSIGWAGDLRQLPPVDVRDIEHAITSREVLDRMRRMGIVPASMTQRIAVRHGWRDVLARDPAARPDPLVAIELGALWLLEDLVDGSGGYGNVRSRPAPTVEWANAAARTGRLAVVKWLHARMGDTAWSAETMDLAAGSGNLDLVVWMSRNRREEFTHQALESAARRGSVAVVRWLVDRQTPTDPGGAIVAAAGAGHMDVLALLHERFGSDAFARQAAWMFSSVRDLRVLKWLHSLGLIKPQANPPRAILERAALNGHLETARWVCATFGIAPDEIMFEMVCQEGHAAVAGWIVAEFGMAVDQGMFDRACEADNADMARLIMARHGIVVDAESARRAVSMDATRVIGVLVEHDGSLARTIIRMAVAGGNHDLVEWLCARYRRHFTQDALEVAVACNQTRIAELLLTAVTHVAWNAAAVQQMPRARQDGQMQRVLEAYLQRSGASP</sequence>
<dbReference type="InterPro" id="IPR036770">
    <property type="entry name" value="Ankyrin_rpt-contain_sf"/>
</dbReference>
<dbReference type="SUPFAM" id="SSF48403">
    <property type="entry name" value="Ankyrin repeat"/>
    <property type="match status" value="1"/>
</dbReference>
<protein>
    <recommendedName>
        <fullName evidence="3">Ankyrin repeat protein</fullName>
    </recommendedName>
</protein>
<organism evidence="1 2">
    <name type="scientific">Polyrhizophydium stewartii</name>
    <dbReference type="NCBI Taxonomy" id="2732419"/>
    <lineage>
        <taxon>Eukaryota</taxon>
        <taxon>Fungi</taxon>
        <taxon>Fungi incertae sedis</taxon>
        <taxon>Chytridiomycota</taxon>
        <taxon>Chytridiomycota incertae sedis</taxon>
        <taxon>Chytridiomycetes</taxon>
        <taxon>Rhizophydiales</taxon>
        <taxon>Rhizophydiales incertae sedis</taxon>
        <taxon>Polyrhizophydium</taxon>
    </lineage>
</organism>
<evidence type="ECO:0000313" key="2">
    <source>
        <dbReference type="Proteomes" id="UP001527925"/>
    </source>
</evidence>
<dbReference type="PANTHER" id="PTHR46586">
    <property type="entry name" value="ANKYRIN REPEAT-CONTAINING PROTEIN"/>
    <property type="match status" value="1"/>
</dbReference>
<dbReference type="EMBL" id="JADGIZ020000020">
    <property type="protein sequence ID" value="KAL2915900.1"/>
    <property type="molecule type" value="Genomic_DNA"/>
</dbReference>
<proteinExistence type="predicted"/>
<evidence type="ECO:0008006" key="3">
    <source>
        <dbReference type="Google" id="ProtNLM"/>
    </source>
</evidence>
<accession>A0ABR4N8Q6</accession>
<dbReference type="Gene3D" id="1.25.40.20">
    <property type="entry name" value="Ankyrin repeat-containing domain"/>
    <property type="match status" value="1"/>
</dbReference>